<dbReference type="SUPFAM" id="SSF53623">
    <property type="entry name" value="MurD-like peptide ligases, catalytic domain"/>
    <property type="match status" value="1"/>
</dbReference>
<dbReference type="RefSeq" id="WP_159965848.1">
    <property type="nucleotide sequence ID" value="NZ_APKE01000026.1"/>
</dbReference>
<dbReference type="InterPro" id="IPR004101">
    <property type="entry name" value="Mur_ligase_C"/>
</dbReference>
<keyword evidence="4 10" id="KW-0547">Nucleotide-binding</keyword>
<dbReference type="InterPro" id="IPR000713">
    <property type="entry name" value="Mur_ligase_N"/>
</dbReference>
<keyword evidence="1 10" id="KW-0963">Cytoplasm</keyword>
<evidence type="ECO:0000256" key="1">
    <source>
        <dbReference type="ARBA" id="ARBA00022490"/>
    </source>
</evidence>
<reference evidence="15" key="1">
    <citation type="submission" date="2013-03" db="EMBL/GenBank/DDBJ databases">
        <title>Genome Sequence of the Profundibacterium mesophilum strain KAUST100406-0324T from Red Sea, a novel genus in the family Rhodobacteraceae.</title>
        <authorList>
            <person name="Essack M."/>
            <person name="Alam I."/>
            <person name="Lafi F."/>
            <person name="Alawi W."/>
            <person name="Kamanu F."/>
            <person name="Al-Suwailem A."/>
            <person name="Lee O.O."/>
            <person name="Xu Y."/>
            <person name="Bajic V."/>
            <person name="Qian P.-Y."/>
            <person name="Archer J."/>
        </authorList>
    </citation>
    <scope>NUCLEOTIDE SEQUENCE</scope>
    <source>
        <strain evidence="15">KAUST100406-0324</strain>
    </source>
</reference>
<dbReference type="InterPro" id="IPR036565">
    <property type="entry name" value="Mur-like_cat_sf"/>
</dbReference>
<evidence type="ECO:0000259" key="14">
    <source>
        <dbReference type="Pfam" id="PF08245"/>
    </source>
</evidence>
<keyword evidence="2 10" id="KW-0436">Ligase</keyword>
<keyword evidence="5 10" id="KW-0067">ATP-binding</keyword>
<dbReference type="GO" id="GO:0071555">
    <property type="term" value="P:cell wall organization"/>
    <property type="evidence" value="ECO:0007669"/>
    <property type="project" value="UniProtKB-KW"/>
</dbReference>
<evidence type="ECO:0000256" key="11">
    <source>
        <dbReference type="RuleBase" id="RU004136"/>
    </source>
</evidence>
<comment type="pathway">
    <text evidence="10 11">Cell wall biogenesis; peptidoglycan biosynthesis.</text>
</comment>
<feature type="domain" description="Mur ligase C-terminal" evidence="13">
    <location>
        <begin position="335"/>
        <end position="448"/>
    </location>
</feature>
<comment type="subcellular location">
    <subcellularLocation>
        <location evidence="10 11">Cytoplasm</location>
    </subcellularLocation>
</comment>
<dbReference type="InterPro" id="IPR005863">
    <property type="entry name" value="UDP-N-AcMur_synth"/>
</dbReference>
<dbReference type="SUPFAM" id="SSF53244">
    <property type="entry name" value="MurD-like peptide ligases, peptide-binding domain"/>
    <property type="match status" value="1"/>
</dbReference>
<evidence type="ECO:0000313" key="15">
    <source>
        <dbReference type="EMBL" id="KAF0675450.1"/>
    </source>
</evidence>
<proteinExistence type="inferred from homology"/>
<evidence type="ECO:0000259" key="13">
    <source>
        <dbReference type="Pfam" id="PF02875"/>
    </source>
</evidence>
<feature type="binding site" evidence="10">
    <location>
        <begin position="108"/>
        <end position="114"/>
    </location>
    <ligand>
        <name>ATP</name>
        <dbReference type="ChEBI" id="CHEBI:30616"/>
    </ligand>
</feature>
<dbReference type="HAMAP" id="MF_02019">
    <property type="entry name" value="MurF"/>
    <property type="match status" value="1"/>
</dbReference>
<dbReference type="InterPro" id="IPR051046">
    <property type="entry name" value="MurCDEF_CellWall_CoF430Synth"/>
</dbReference>
<dbReference type="OrthoDB" id="9800958at2"/>
<dbReference type="GO" id="GO:0005524">
    <property type="term" value="F:ATP binding"/>
    <property type="evidence" value="ECO:0007669"/>
    <property type="project" value="UniProtKB-UniRule"/>
</dbReference>
<dbReference type="AlphaFoldDB" id="A0A921TBE2"/>
<dbReference type="PANTHER" id="PTHR43024:SF1">
    <property type="entry name" value="UDP-N-ACETYLMURAMOYL-TRIPEPTIDE--D-ALANYL-D-ALANINE LIGASE"/>
    <property type="match status" value="1"/>
</dbReference>
<evidence type="ECO:0000256" key="5">
    <source>
        <dbReference type="ARBA" id="ARBA00022840"/>
    </source>
</evidence>
<dbReference type="InterPro" id="IPR036615">
    <property type="entry name" value="Mur_ligase_C_dom_sf"/>
</dbReference>
<evidence type="ECO:0000256" key="8">
    <source>
        <dbReference type="ARBA" id="ARBA00023306"/>
    </source>
</evidence>
<evidence type="ECO:0000256" key="4">
    <source>
        <dbReference type="ARBA" id="ARBA00022741"/>
    </source>
</evidence>
<dbReference type="GO" id="GO:0047480">
    <property type="term" value="F:UDP-N-acetylmuramoyl-tripeptide-D-alanyl-D-alanine ligase activity"/>
    <property type="evidence" value="ECO:0007669"/>
    <property type="project" value="UniProtKB-UniRule"/>
</dbReference>
<dbReference type="GO" id="GO:0009252">
    <property type="term" value="P:peptidoglycan biosynthetic process"/>
    <property type="evidence" value="ECO:0007669"/>
    <property type="project" value="UniProtKB-UniRule"/>
</dbReference>
<evidence type="ECO:0000256" key="2">
    <source>
        <dbReference type="ARBA" id="ARBA00022598"/>
    </source>
</evidence>
<dbReference type="Pfam" id="PF02875">
    <property type="entry name" value="Mur_ligase_C"/>
    <property type="match status" value="1"/>
</dbReference>
<dbReference type="SUPFAM" id="SSF63418">
    <property type="entry name" value="MurE/MurF N-terminal domain"/>
    <property type="match status" value="1"/>
</dbReference>
<dbReference type="Gene3D" id="3.40.1390.10">
    <property type="entry name" value="MurE/MurF, N-terminal domain"/>
    <property type="match status" value="1"/>
</dbReference>
<dbReference type="Pfam" id="PF01225">
    <property type="entry name" value="Mur_ligase"/>
    <property type="match status" value="1"/>
</dbReference>
<organism evidence="15 16">
    <name type="scientific">Profundibacterium mesophilum KAUST100406-0324</name>
    <dbReference type="NCBI Taxonomy" id="1037889"/>
    <lineage>
        <taxon>Bacteria</taxon>
        <taxon>Pseudomonadati</taxon>
        <taxon>Pseudomonadota</taxon>
        <taxon>Alphaproteobacteria</taxon>
        <taxon>Rhodobacterales</taxon>
        <taxon>Roseobacteraceae</taxon>
        <taxon>Profundibacterium</taxon>
    </lineage>
</organism>
<name>A0A921TBE2_9RHOB</name>
<dbReference type="Gene3D" id="3.40.1190.10">
    <property type="entry name" value="Mur-like, catalytic domain"/>
    <property type="match status" value="1"/>
</dbReference>
<comment type="caution">
    <text evidence="15">The sequence shown here is derived from an EMBL/GenBank/DDBJ whole genome shotgun (WGS) entry which is preliminary data.</text>
</comment>
<dbReference type="GO" id="GO:0005737">
    <property type="term" value="C:cytoplasm"/>
    <property type="evidence" value="ECO:0007669"/>
    <property type="project" value="UniProtKB-SubCell"/>
</dbReference>
<dbReference type="PANTHER" id="PTHR43024">
    <property type="entry name" value="UDP-N-ACETYLMURAMOYL-TRIPEPTIDE--D-ALANYL-D-ALANINE LIGASE"/>
    <property type="match status" value="1"/>
</dbReference>
<dbReference type="InterPro" id="IPR013221">
    <property type="entry name" value="Mur_ligase_cen"/>
</dbReference>
<feature type="domain" description="Mur ligase central" evidence="14">
    <location>
        <begin position="106"/>
        <end position="294"/>
    </location>
</feature>
<accession>A0A921TBE2</accession>
<dbReference type="Pfam" id="PF08245">
    <property type="entry name" value="Mur_ligase_M"/>
    <property type="match status" value="1"/>
</dbReference>
<dbReference type="InterPro" id="IPR035911">
    <property type="entry name" value="MurE/MurF_N"/>
</dbReference>
<protein>
    <recommendedName>
        <fullName evidence="10 11">UDP-N-acetylmuramoyl-tripeptide--D-alanyl-D-alanine ligase</fullName>
        <ecNumber evidence="10 11">6.3.2.10</ecNumber>
    </recommendedName>
    <alternativeName>
        <fullName evidence="10">D-alanyl-D-alanine-adding enzyme</fullName>
    </alternativeName>
</protein>
<evidence type="ECO:0000256" key="10">
    <source>
        <dbReference type="HAMAP-Rule" id="MF_02019"/>
    </source>
</evidence>
<dbReference type="GO" id="GO:0051301">
    <property type="term" value="P:cell division"/>
    <property type="evidence" value="ECO:0007669"/>
    <property type="project" value="UniProtKB-KW"/>
</dbReference>
<comment type="similarity">
    <text evidence="10">Belongs to the MurCDEF family. MurF subfamily.</text>
</comment>
<evidence type="ECO:0000259" key="12">
    <source>
        <dbReference type="Pfam" id="PF01225"/>
    </source>
</evidence>
<dbReference type="Gene3D" id="3.90.190.20">
    <property type="entry name" value="Mur ligase, C-terminal domain"/>
    <property type="match status" value="1"/>
</dbReference>
<keyword evidence="9 10" id="KW-0961">Cell wall biogenesis/degradation</keyword>
<keyword evidence="16" id="KW-1185">Reference proteome</keyword>
<comment type="catalytic activity">
    <reaction evidence="10 11">
        <text>D-alanyl-D-alanine + UDP-N-acetyl-alpha-D-muramoyl-L-alanyl-gamma-D-glutamyl-meso-2,6-diaminopimelate + ATP = UDP-N-acetyl-alpha-D-muramoyl-L-alanyl-gamma-D-glutamyl-meso-2,6-diaminopimeloyl-D-alanyl-D-alanine + ADP + phosphate + H(+)</text>
        <dbReference type="Rhea" id="RHEA:28374"/>
        <dbReference type="ChEBI" id="CHEBI:15378"/>
        <dbReference type="ChEBI" id="CHEBI:30616"/>
        <dbReference type="ChEBI" id="CHEBI:43474"/>
        <dbReference type="ChEBI" id="CHEBI:57822"/>
        <dbReference type="ChEBI" id="CHEBI:61386"/>
        <dbReference type="ChEBI" id="CHEBI:83905"/>
        <dbReference type="ChEBI" id="CHEBI:456216"/>
        <dbReference type="EC" id="6.3.2.10"/>
    </reaction>
</comment>
<dbReference type="NCBIfam" id="TIGR01143">
    <property type="entry name" value="murF"/>
    <property type="match status" value="1"/>
</dbReference>
<keyword evidence="8 10" id="KW-0131">Cell cycle</keyword>
<dbReference type="GO" id="GO:0008360">
    <property type="term" value="P:regulation of cell shape"/>
    <property type="evidence" value="ECO:0007669"/>
    <property type="project" value="UniProtKB-KW"/>
</dbReference>
<evidence type="ECO:0000256" key="9">
    <source>
        <dbReference type="ARBA" id="ARBA00023316"/>
    </source>
</evidence>
<evidence type="ECO:0000256" key="6">
    <source>
        <dbReference type="ARBA" id="ARBA00022960"/>
    </source>
</evidence>
<keyword evidence="7 10" id="KW-0573">Peptidoglycan synthesis</keyword>
<evidence type="ECO:0000256" key="3">
    <source>
        <dbReference type="ARBA" id="ARBA00022618"/>
    </source>
</evidence>
<keyword evidence="6 10" id="KW-0133">Cell shape</keyword>
<feature type="domain" description="Mur ligase N-terminal catalytic" evidence="12">
    <location>
        <begin position="24"/>
        <end position="69"/>
    </location>
</feature>
<gene>
    <name evidence="10 15" type="primary">murF</name>
    <name evidence="15" type="ORF">PMES_02341</name>
</gene>
<sequence>MSLWTSAQAVIATGGKATRAWSASGISIDTRTLRPGDLFVALKAERDGHDFVAAALEKGAAAALVSRRPDDVPPDAPLLVVPDVLAALEALGRAGRARCTGRVVAITGSAGKTSTKDMLASALPGQADLHVAQASYNNHWGVPLTLARMPPDTDVAIIEIGMNHPGEIAPLARMAQPHICIVTTVGAAHLAAFGSIEGIAREKAAIFDGFAAQGTAIVNGDLEVTPILHDAARAHDAAIVHFGQGEDCALRLEQMRIAGGCTVVQARMEGEELIFKIETTGRHMAMNALAVLGAVRALGADVALAAHGLGSWRPTQGRGTRERVVLDLVDDHLWIDLIDDAFNANPASVSAALEMLAASEPAPGGRRVAILGDMLELGPDEAALHARLAEHPALAQIDAVHCLGPRMAALHEALRDGVRGIHTADAQTMARELTSLIAPGDIVLVKGSKGIRASHVVDVIRNLGQRHGLMHQKAD</sequence>
<evidence type="ECO:0000256" key="7">
    <source>
        <dbReference type="ARBA" id="ARBA00022984"/>
    </source>
</evidence>
<dbReference type="EMBL" id="APKE01000026">
    <property type="protein sequence ID" value="KAF0675450.1"/>
    <property type="molecule type" value="Genomic_DNA"/>
</dbReference>
<dbReference type="EC" id="6.3.2.10" evidence="10 11"/>
<evidence type="ECO:0000313" key="16">
    <source>
        <dbReference type="Proteomes" id="UP000698242"/>
    </source>
</evidence>
<comment type="function">
    <text evidence="10 11">Involved in cell wall formation. Catalyzes the final step in the synthesis of UDP-N-acetylmuramoyl-pentapeptide, the precursor of murein.</text>
</comment>
<keyword evidence="3 10" id="KW-0132">Cell division</keyword>
<dbReference type="Proteomes" id="UP000698242">
    <property type="component" value="Unassembled WGS sequence"/>
</dbReference>